<reference evidence="2 3" key="1">
    <citation type="submission" date="2020-04" db="EMBL/GenBank/DDBJ databases">
        <authorList>
            <person name="Laetsch R D."/>
            <person name="Stevens L."/>
            <person name="Kumar S."/>
            <person name="Blaxter L. M."/>
        </authorList>
    </citation>
    <scope>NUCLEOTIDE SEQUENCE [LARGE SCALE GENOMIC DNA]</scope>
</reference>
<evidence type="ECO:0000313" key="3">
    <source>
        <dbReference type="Proteomes" id="UP000494206"/>
    </source>
</evidence>
<dbReference type="OrthoDB" id="70899at2759"/>
<protein>
    <submittedName>
        <fullName evidence="2">Uncharacterized protein</fullName>
    </submittedName>
</protein>
<dbReference type="Pfam" id="PF14750">
    <property type="entry name" value="INTS2"/>
    <property type="match status" value="1"/>
</dbReference>
<evidence type="ECO:0000256" key="1">
    <source>
        <dbReference type="SAM" id="MobiDB-lite"/>
    </source>
</evidence>
<name>A0A8S1EAH1_9PELO</name>
<dbReference type="Proteomes" id="UP000494206">
    <property type="component" value="Unassembled WGS sequence"/>
</dbReference>
<feature type="region of interest" description="Disordered" evidence="1">
    <location>
        <begin position="210"/>
        <end position="235"/>
    </location>
</feature>
<evidence type="ECO:0000313" key="2">
    <source>
        <dbReference type="EMBL" id="CAB3396668.1"/>
    </source>
</evidence>
<comment type="caution">
    <text evidence="2">The sequence shown here is derived from an EMBL/GenBank/DDBJ whole genome shotgun (WGS) entry which is preliminary data.</text>
</comment>
<dbReference type="EMBL" id="CADEPM010000001">
    <property type="protein sequence ID" value="CAB3396668.1"/>
    <property type="molecule type" value="Genomic_DNA"/>
</dbReference>
<dbReference type="InterPro" id="IPR029321">
    <property type="entry name" value="INTS2"/>
</dbReference>
<dbReference type="PANTHER" id="PTHR28608:SF1">
    <property type="entry name" value="INTEGRATOR COMPLEX SUBUNIT 2"/>
    <property type="match status" value="1"/>
</dbReference>
<organism evidence="2 3">
    <name type="scientific">Caenorhabditis bovis</name>
    <dbReference type="NCBI Taxonomy" id="2654633"/>
    <lineage>
        <taxon>Eukaryota</taxon>
        <taxon>Metazoa</taxon>
        <taxon>Ecdysozoa</taxon>
        <taxon>Nematoda</taxon>
        <taxon>Chromadorea</taxon>
        <taxon>Rhabditida</taxon>
        <taxon>Rhabditina</taxon>
        <taxon>Rhabditomorpha</taxon>
        <taxon>Rhabditoidea</taxon>
        <taxon>Rhabditidae</taxon>
        <taxon>Peloderinae</taxon>
        <taxon>Caenorhabditis</taxon>
    </lineage>
</organism>
<dbReference type="GO" id="GO:0032039">
    <property type="term" value="C:integrator complex"/>
    <property type="evidence" value="ECO:0007669"/>
    <property type="project" value="InterPro"/>
</dbReference>
<dbReference type="PANTHER" id="PTHR28608">
    <property type="entry name" value="INTEGRATOR COMPLEX SUBUNIT 2"/>
    <property type="match status" value="1"/>
</dbReference>
<gene>
    <name evidence="2" type="ORF">CBOVIS_LOCUS188</name>
</gene>
<proteinExistence type="predicted"/>
<keyword evidence="3" id="KW-1185">Reference proteome</keyword>
<accession>A0A8S1EAH1</accession>
<sequence>MFENGPQVLQSVIIQIPELTMSFIDYIVKHYAQGTKNKLRINILTMLLDIHPNKTRHVIELLSKKKFDCNFVCRLAVERLSDLDLIEFLEPVQATRDSPFSQIVLRSSGRQVLPLLIERVLKIVRSVIDKTSESLPPVAYAPWCTRLCRICVELLNTSEKWKDEDVVTITRFVFRTTLDNRNDEKMEIDTSFDGYGSSSNGFYDSSIVFDSQESQSEQISRKRQTTETSMEESPFGDAHETFVLASLVAIPFFTQFPLNQTAAVQPPDHSVYAWLSASRRRTFDFAKNDLSFGKNLLFVHACILSGKTDELSEFASEILKRKVEITHRHLHAQVLKNAFMSRCLSETEIAKRCANQPITKGLRETSGGRLAIHSLAALQAAGVFKTFKIDISGWLERQLMEISYPASEILSEVIEIFAINTVSRKTGLSKEFINETFSGDVLDQKKLLRRVYVMLYLCSYREHTQRHDPSLRSMIYGEEFYTKLPIRYLMTVMESRHEDFEHIRAKVIARCGNLFPYMMPTAKSLLLAQKYNNSKVERSVSFSEIDVQKMVQTVRCCDGIKAINILKKISKASLGNQIAAMPVMLECFMKSLEAEMPEGADDIILGLFDTCEQICPRALYEAATSRWIAHEEHLTIAEIYKIPALIFRVDSRILSSVMHFECFIRTLRFFADAVRWDLRLKMIMTNAKNASIVQQLKQSEEDRREKELLTSAYIDSQHSVLIHAIIEVCDPKRMKDDPTDFAMIEKRKQIRKIAYDYLHRVFIDHDGLLKVVLTQKFPLRQIRAMVEGIPSLFVSNSHIYELIMPPDPQRRIFTVVLVAELSRKYRVKECLDTARLVCDIVHSLHKFGQLPASSKLWKHVAPALIILATEFPSLTDSITRLLCRVLANARNRLAVRYRLLSGDPKHEEHELINMITTFLDRDKKPANMLTLRINDN</sequence>
<dbReference type="AlphaFoldDB" id="A0A8S1EAH1"/>
<dbReference type="GO" id="GO:0034472">
    <property type="term" value="P:snRNA 3'-end processing"/>
    <property type="evidence" value="ECO:0007669"/>
    <property type="project" value="TreeGrafter"/>
</dbReference>